<evidence type="ECO:0000256" key="1">
    <source>
        <dbReference type="ARBA" id="ARBA00004141"/>
    </source>
</evidence>
<protein>
    <recommendedName>
        <fullName evidence="5">Sec-independent protein translocase protein TatC</fullName>
    </recommendedName>
</protein>
<comment type="subunit">
    <text evidence="5">Forms a complex with TatA.</text>
</comment>
<dbReference type="GO" id="GO:0043953">
    <property type="term" value="P:protein transport by the Tat complex"/>
    <property type="evidence" value="ECO:0007669"/>
    <property type="project" value="UniProtKB-UniRule"/>
</dbReference>
<dbReference type="GO" id="GO:0009977">
    <property type="term" value="F:proton motive force dependent protein transmembrane transporter activity"/>
    <property type="evidence" value="ECO:0007669"/>
    <property type="project" value="TreeGrafter"/>
</dbReference>
<dbReference type="GO" id="GO:0065002">
    <property type="term" value="P:intracellular protein transmembrane transport"/>
    <property type="evidence" value="ECO:0007669"/>
    <property type="project" value="TreeGrafter"/>
</dbReference>
<proteinExistence type="inferred from homology"/>
<keyword evidence="5" id="KW-0811">Translocation</keyword>
<dbReference type="PRINTS" id="PR01840">
    <property type="entry name" value="TATCFAMILY"/>
</dbReference>
<evidence type="ECO:0000313" key="6">
    <source>
        <dbReference type="EMBL" id="KIX12810.1"/>
    </source>
</evidence>
<dbReference type="Pfam" id="PF00902">
    <property type="entry name" value="TatC"/>
    <property type="match status" value="1"/>
</dbReference>
<keyword evidence="2 5" id="KW-0812">Transmembrane</keyword>
<feature type="transmembrane region" description="Helical" evidence="5">
    <location>
        <begin position="104"/>
        <end position="128"/>
    </location>
</feature>
<dbReference type="NCBIfam" id="TIGR00945">
    <property type="entry name" value="tatC"/>
    <property type="match status" value="1"/>
</dbReference>
<name>A0A0D2JTH5_9BACT</name>
<keyword evidence="5" id="KW-0813">Transport</keyword>
<comment type="caution">
    <text evidence="6">The sequence shown here is derived from an EMBL/GenBank/DDBJ whole genome shotgun (WGS) entry which is preliminary data.</text>
</comment>
<organism evidence="6 7">
    <name type="scientific">Dethiosulfatarculus sandiegensis</name>
    <dbReference type="NCBI Taxonomy" id="1429043"/>
    <lineage>
        <taxon>Bacteria</taxon>
        <taxon>Pseudomonadati</taxon>
        <taxon>Thermodesulfobacteriota</taxon>
        <taxon>Desulfarculia</taxon>
        <taxon>Desulfarculales</taxon>
        <taxon>Desulfarculaceae</taxon>
        <taxon>Dethiosulfatarculus</taxon>
    </lineage>
</organism>
<keyword evidence="7" id="KW-1185">Reference proteome</keyword>
<dbReference type="HAMAP" id="MF_00902">
    <property type="entry name" value="TatC"/>
    <property type="match status" value="1"/>
</dbReference>
<evidence type="ECO:0000313" key="7">
    <source>
        <dbReference type="Proteomes" id="UP000032233"/>
    </source>
</evidence>
<dbReference type="Proteomes" id="UP000032233">
    <property type="component" value="Unassembled WGS sequence"/>
</dbReference>
<dbReference type="PANTHER" id="PTHR30371:SF0">
    <property type="entry name" value="SEC-INDEPENDENT PROTEIN TRANSLOCASE PROTEIN TATC, CHLOROPLASTIC-RELATED"/>
    <property type="match status" value="1"/>
</dbReference>
<evidence type="ECO:0000256" key="3">
    <source>
        <dbReference type="ARBA" id="ARBA00022989"/>
    </source>
</evidence>
<comment type="subcellular location">
    <subcellularLocation>
        <location evidence="5">Cell membrane</location>
        <topology evidence="5">Multi-pass membrane protein</topology>
    </subcellularLocation>
    <subcellularLocation>
        <location evidence="1">Membrane</location>
        <topology evidence="1">Multi-pass membrane protein</topology>
    </subcellularLocation>
</comment>
<feature type="transmembrane region" description="Helical" evidence="5">
    <location>
        <begin position="12"/>
        <end position="31"/>
    </location>
</feature>
<dbReference type="InParanoid" id="A0A0D2JTH5"/>
<evidence type="ECO:0000256" key="4">
    <source>
        <dbReference type="ARBA" id="ARBA00023136"/>
    </source>
</evidence>
<keyword evidence="5" id="KW-1003">Cell membrane</keyword>
<dbReference type="GO" id="GO:0033281">
    <property type="term" value="C:TAT protein transport complex"/>
    <property type="evidence" value="ECO:0007669"/>
    <property type="project" value="UniProtKB-UniRule"/>
</dbReference>
<feature type="transmembrane region" description="Helical" evidence="5">
    <location>
        <begin position="210"/>
        <end position="228"/>
    </location>
</feature>
<dbReference type="EMBL" id="AZAC01000023">
    <property type="protein sequence ID" value="KIX12810.1"/>
    <property type="molecule type" value="Genomic_DNA"/>
</dbReference>
<keyword evidence="4 5" id="KW-0472">Membrane</keyword>
<dbReference type="PATRIC" id="fig|1429043.3.peg.3696"/>
<dbReference type="InterPro" id="IPR002033">
    <property type="entry name" value="TatC"/>
</dbReference>
<comment type="function">
    <text evidence="5">Part of the twin-arginine translocation (Tat) system that transports large folded proteins containing a characteristic twin-arginine motif in their signal peptide across membranes.</text>
</comment>
<dbReference type="AlphaFoldDB" id="A0A0D2JTH5"/>
<feature type="transmembrane region" description="Helical" evidence="5">
    <location>
        <begin position="148"/>
        <end position="177"/>
    </location>
</feature>
<comment type="similarity">
    <text evidence="5">Belongs to the TatC family.</text>
</comment>
<dbReference type="RefSeq" id="WP_044350229.1">
    <property type="nucleotide sequence ID" value="NZ_AZAC01000023.1"/>
</dbReference>
<feature type="transmembrane region" description="Helical" evidence="5">
    <location>
        <begin position="189"/>
        <end position="204"/>
    </location>
</feature>
<dbReference type="FunCoup" id="A0A0D2JTH5">
    <property type="interactions" value="518"/>
</dbReference>
<evidence type="ECO:0000256" key="2">
    <source>
        <dbReference type="ARBA" id="ARBA00022692"/>
    </source>
</evidence>
<dbReference type="PANTHER" id="PTHR30371">
    <property type="entry name" value="SEC-INDEPENDENT PROTEIN TRANSLOCASE PROTEIN TATC"/>
    <property type="match status" value="1"/>
</dbReference>
<feature type="transmembrane region" description="Helical" evidence="5">
    <location>
        <begin position="62"/>
        <end position="83"/>
    </location>
</feature>
<keyword evidence="5" id="KW-0653">Protein transport</keyword>
<evidence type="ECO:0000256" key="5">
    <source>
        <dbReference type="HAMAP-Rule" id="MF_00902"/>
    </source>
</evidence>
<keyword evidence="3 5" id="KW-1133">Transmembrane helix</keyword>
<reference evidence="6 7" key="1">
    <citation type="submission" date="2013-11" db="EMBL/GenBank/DDBJ databases">
        <title>Metagenomic analysis of a methanogenic consortium involved in long chain n-alkane degradation.</title>
        <authorList>
            <person name="Davidova I.A."/>
            <person name="Callaghan A.V."/>
            <person name="Wawrik B."/>
            <person name="Pruitt S."/>
            <person name="Marks C."/>
            <person name="Duncan K.E."/>
            <person name="Suflita J.M."/>
        </authorList>
    </citation>
    <scope>NUCLEOTIDE SEQUENCE [LARGE SCALE GENOMIC DNA]</scope>
    <source>
        <strain evidence="6 7">SPR</strain>
    </source>
</reference>
<sequence length="247" mass="27916">MSFMSHLEELRTCLVRAVIAIMIGFLGAYAFKEKIYAFLTEPLVAALPATGKLIYTAPAEAFFTYLKVALLAGVVAASPVVFYQFWRFVSPGLYKHERRLIWPYVVFSSVLFIVGAVFCYTVVFPYAFTFFMSFATEEIVPMVSLKQYLSFSGTLLFAFGAVFQMPLVLIFLGRLGIVNNKMLRQKRKYAVLIMFLAAAFFTPPDVVSQIMMALPLLILYEISIWLVAASEKKKAEKQAEEEAEFES</sequence>
<accession>A0A0D2JTH5</accession>
<gene>
    <name evidence="5" type="primary">tatC</name>
    <name evidence="6" type="ORF">X474_17475</name>
</gene>
<dbReference type="STRING" id="1429043.X474_17475"/>